<keyword evidence="2" id="KW-1134">Transmembrane beta strand</keyword>
<keyword evidence="2" id="KW-0732">Signal</keyword>
<feature type="region of interest" description="Disordered" evidence="4">
    <location>
        <begin position="121"/>
        <end position="144"/>
    </location>
</feature>
<evidence type="ECO:0000256" key="1">
    <source>
        <dbReference type="ARBA" id="ARBA00007613"/>
    </source>
</evidence>
<organism evidence="5 6">
    <name type="scientific">Aurantiacibacter xanthus</name>
    <dbReference type="NCBI Taxonomy" id="1784712"/>
    <lineage>
        <taxon>Bacteria</taxon>
        <taxon>Pseudomonadati</taxon>
        <taxon>Pseudomonadota</taxon>
        <taxon>Alphaproteobacteria</taxon>
        <taxon>Sphingomonadales</taxon>
        <taxon>Erythrobacteraceae</taxon>
        <taxon>Aurantiacibacter</taxon>
    </lineage>
</organism>
<dbReference type="Pfam" id="PF02321">
    <property type="entry name" value="OEP"/>
    <property type="match status" value="2"/>
</dbReference>
<keyword evidence="2" id="KW-0472">Membrane</keyword>
<keyword evidence="3" id="KW-0175">Coiled coil</keyword>
<feature type="coiled-coil region" evidence="3">
    <location>
        <begin position="208"/>
        <end position="260"/>
    </location>
</feature>
<comment type="caution">
    <text evidence="5">The sequence shown here is derived from an EMBL/GenBank/DDBJ whole genome shotgun (WGS) entry which is preliminary data.</text>
</comment>
<keyword evidence="2" id="KW-0449">Lipoprotein</keyword>
<dbReference type="AlphaFoldDB" id="A0A3A1P131"/>
<dbReference type="InterPro" id="IPR003423">
    <property type="entry name" value="OMP_efflux"/>
</dbReference>
<keyword evidence="2" id="KW-0564">Palmitate</keyword>
<reference evidence="5 6" key="1">
    <citation type="submission" date="2018-08" db="EMBL/GenBank/DDBJ databases">
        <title>Erythrobacter zhengii sp.nov., a bacterium isolated from deep-sea sediment.</title>
        <authorList>
            <person name="Fang C."/>
            <person name="Wu Y.-H."/>
            <person name="Sun C."/>
            <person name="Wang H."/>
            <person name="Cheng H."/>
            <person name="Meng F.-X."/>
            <person name="Wang C.-S."/>
            <person name="Xu X.-W."/>
        </authorList>
    </citation>
    <scope>NUCLEOTIDE SEQUENCE [LARGE SCALE GENOMIC DNA]</scope>
    <source>
        <strain evidence="5 6">CCTCC AB 2015396</strain>
    </source>
</reference>
<protein>
    <submittedName>
        <fullName evidence="5">Efflux transporter outer membrane subunit</fullName>
    </submittedName>
</protein>
<accession>A0A3A1P131</accession>
<dbReference type="RefSeq" id="WP_119593859.1">
    <property type="nucleotide sequence ID" value="NZ_QXFM01000121.1"/>
</dbReference>
<dbReference type="InterPro" id="IPR010131">
    <property type="entry name" value="MdtP/NodT-like"/>
</dbReference>
<dbReference type="GO" id="GO:0015562">
    <property type="term" value="F:efflux transmembrane transporter activity"/>
    <property type="evidence" value="ECO:0007669"/>
    <property type="project" value="InterPro"/>
</dbReference>
<dbReference type="NCBIfam" id="TIGR01845">
    <property type="entry name" value="outer_NodT"/>
    <property type="match status" value="1"/>
</dbReference>
<evidence type="ECO:0000256" key="3">
    <source>
        <dbReference type="SAM" id="Coils"/>
    </source>
</evidence>
<evidence type="ECO:0000256" key="2">
    <source>
        <dbReference type="RuleBase" id="RU362097"/>
    </source>
</evidence>
<dbReference type="Gene3D" id="2.20.200.10">
    <property type="entry name" value="Outer membrane efflux proteins (OEP)"/>
    <property type="match status" value="1"/>
</dbReference>
<dbReference type="Proteomes" id="UP000265366">
    <property type="component" value="Unassembled WGS sequence"/>
</dbReference>
<dbReference type="PROSITE" id="PS51257">
    <property type="entry name" value="PROKAR_LIPOPROTEIN"/>
    <property type="match status" value="1"/>
</dbReference>
<feature type="chain" id="PRO_5017100672" evidence="2">
    <location>
        <begin position="28"/>
        <end position="487"/>
    </location>
</feature>
<keyword evidence="6" id="KW-1185">Reference proteome</keyword>
<dbReference type="OrthoDB" id="7181739at2"/>
<evidence type="ECO:0000313" key="5">
    <source>
        <dbReference type="EMBL" id="RIV82163.1"/>
    </source>
</evidence>
<dbReference type="SUPFAM" id="SSF56954">
    <property type="entry name" value="Outer membrane efflux proteins (OEP)"/>
    <property type="match status" value="1"/>
</dbReference>
<feature type="signal peptide" evidence="2">
    <location>
        <begin position="1"/>
        <end position="27"/>
    </location>
</feature>
<dbReference type="EMBL" id="QXFM01000121">
    <property type="protein sequence ID" value="RIV82163.1"/>
    <property type="molecule type" value="Genomic_DNA"/>
</dbReference>
<name>A0A3A1P131_9SPHN</name>
<dbReference type="GO" id="GO:0005886">
    <property type="term" value="C:plasma membrane"/>
    <property type="evidence" value="ECO:0007669"/>
    <property type="project" value="UniProtKB-SubCell"/>
</dbReference>
<keyword evidence="2" id="KW-0812">Transmembrane</keyword>
<sequence>MTRFLRPLLASAGLLALAACTVGPDYAGPPTVAVAAGQNAQFARTGPELQGDLPQLANWWESLADPVLNRLEEQALASNPDLDVARARVAEARGALAGVDADSYPSLSAMATAAHIRVPGLDLGESEGNSGGAEGDNSSSSSGTTSTNFFNLGLNASWQIDLFGGQRRQAEAARADIGASDASLADAQVALTASVADTYVDLRSAGERLALAEQAVRHREQIAELTQQLFDRGAAPQAQVDQAQSALVAARRQASALRADTAKFLNALAVLTGQVPGAVDELATSELPPPLPPASVAVGDPAALIARRPDIRAAERRLAAASARIGVARAAELPSISFMGLLGIGGTRLDDLTRLGDFTAIAAPVLQWNFLDFGRNAARRTQAEARMAAAEGQYRQSVLVALREVEDGFVSFRYRREDLAQAAEIEALAARQEDRTRELFEQGVQSRIDLLAASLDLLDARQSVASSRAALTKGFIEMETALGLGWR</sequence>
<feature type="compositionally biased region" description="Low complexity" evidence="4">
    <location>
        <begin position="135"/>
        <end position="144"/>
    </location>
</feature>
<comment type="similarity">
    <text evidence="1 2">Belongs to the outer membrane factor (OMF) (TC 1.B.17) family.</text>
</comment>
<proteinExistence type="inferred from homology"/>
<evidence type="ECO:0000313" key="6">
    <source>
        <dbReference type="Proteomes" id="UP000265366"/>
    </source>
</evidence>
<evidence type="ECO:0000256" key="4">
    <source>
        <dbReference type="SAM" id="MobiDB-lite"/>
    </source>
</evidence>
<dbReference type="Gene3D" id="1.20.1600.10">
    <property type="entry name" value="Outer membrane efflux proteins (OEP)"/>
    <property type="match status" value="1"/>
</dbReference>
<comment type="subcellular location">
    <subcellularLocation>
        <location evidence="2">Cell membrane</location>
        <topology evidence="2">Lipid-anchor</topology>
    </subcellularLocation>
</comment>
<gene>
    <name evidence="5" type="ORF">D2V17_15910</name>
</gene>
<dbReference type="PANTHER" id="PTHR30203">
    <property type="entry name" value="OUTER MEMBRANE CATION EFFLUX PROTEIN"/>
    <property type="match status" value="1"/>
</dbReference>
<dbReference type="PANTHER" id="PTHR30203:SF25">
    <property type="entry name" value="OUTER MEMBRANE PROTEIN-RELATED"/>
    <property type="match status" value="1"/>
</dbReference>